<dbReference type="AlphaFoldDB" id="A0A8J3M5R4"/>
<keyword evidence="2" id="KW-0812">Transmembrane</keyword>
<evidence type="ECO:0000313" key="4">
    <source>
        <dbReference type="Proteomes" id="UP000630097"/>
    </source>
</evidence>
<sequence>MSTDYNTESPLDTAETSFRLLTANPRGLSLDSAALAPDLPRGPIGLTELRLLLTSRHVTDETRDAVWRELVIRSRESASTWTVAAVGMAIPALRMIAASLTRDLRYGDPIDVDTEVLAGYLRALQRVDLNSPDVRPRLCEAARHAGERAVRYLASRAERRQLPNESPPSPRPWAHSDLVLIDAVAKGVLSDLDAELISLTRLEDVPLQTPESTADLPHTNGIPPTTDGQEQDVRLVSPSSTTPSADSEGEGHMASARRQGTADATTATDLGGGRGVTRGVARISSHLWPGMLGCFRLVVRRAATPPIGQPHAWRASVWVLFMAAGAVLMTAAVATNALAASAAAAAPTDLNTVFTNLRNWLIGLLATLATLMLTIGGLRYLVAGGDPGEVQKAKAAFKAAAFGYALAVLAPLFVSVLKRVVGG</sequence>
<organism evidence="3 4">
    <name type="scientific">Planotetraspora kaengkrachanensis</name>
    <dbReference type="NCBI Taxonomy" id="575193"/>
    <lineage>
        <taxon>Bacteria</taxon>
        <taxon>Bacillati</taxon>
        <taxon>Actinomycetota</taxon>
        <taxon>Actinomycetes</taxon>
        <taxon>Streptosporangiales</taxon>
        <taxon>Streptosporangiaceae</taxon>
        <taxon>Planotetraspora</taxon>
    </lineage>
</organism>
<keyword evidence="2" id="KW-1133">Transmembrane helix</keyword>
<evidence type="ECO:0000256" key="1">
    <source>
        <dbReference type="SAM" id="MobiDB-lite"/>
    </source>
</evidence>
<dbReference type="RefSeq" id="WP_239115004.1">
    <property type="nucleotide sequence ID" value="NZ_BAABHH010000005.1"/>
</dbReference>
<feature type="transmembrane region" description="Helical" evidence="2">
    <location>
        <begin position="317"/>
        <end position="340"/>
    </location>
</feature>
<dbReference type="EMBL" id="BONV01000011">
    <property type="protein sequence ID" value="GIG79959.1"/>
    <property type="molecule type" value="Genomic_DNA"/>
</dbReference>
<keyword evidence="2" id="KW-0472">Membrane</keyword>
<dbReference type="Pfam" id="PF18895">
    <property type="entry name" value="T4SS_pilin"/>
    <property type="match status" value="1"/>
</dbReference>
<accession>A0A8J3M5R4</accession>
<evidence type="ECO:0000256" key="2">
    <source>
        <dbReference type="SAM" id="Phobius"/>
    </source>
</evidence>
<gene>
    <name evidence="3" type="ORF">Pka01_30860</name>
</gene>
<reference evidence="3 4" key="1">
    <citation type="submission" date="2021-01" db="EMBL/GenBank/DDBJ databases">
        <title>Whole genome shotgun sequence of Planotetraspora kaengkrachanensis NBRC 104272.</title>
        <authorList>
            <person name="Komaki H."/>
            <person name="Tamura T."/>
        </authorList>
    </citation>
    <scope>NUCLEOTIDE SEQUENCE [LARGE SCALE GENOMIC DNA]</scope>
    <source>
        <strain evidence="3 4">NBRC 104272</strain>
    </source>
</reference>
<feature type="region of interest" description="Disordered" evidence="1">
    <location>
        <begin position="208"/>
        <end position="271"/>
    </location>
</feature>
<feature type="transmembrane region" description="Helical" evidence="2">
    <location>
        <begin position="360"/>
        <end position="383"/>
    </location>
</feature>
<keyword evidence="4" id="KW-1185">Reference proteome</keyword>
<protein>
    <submittedName>
        <fullName evidence="3">Uncharacterized protein</fullName>
    </submittedName>
</protein>
<feature type="transmembrane region" description="Helical" evidence="2">
    <location>
        <begin position="395"/>
        <end position="417"/>
    </location>
</feature>
<dbReference type="Proteomes" id="UP000630097">
    <property type="component" value="Unassembled WGS sequence"/>
</dbReference>
<comment type="caution">
    <text evidence="3">The sequence shown here is derived from an EMBL/GenBank/DDBJ whole genome shotgun (WGS) entry which is preliminary data.</text>
</comment>
<proteinExistence type="predicted"/>
<dbReference type="InterPro" id="IPR043993">
    <property type="entry name" value="T4SS_pilin"/>
</dbReference>
<name>A0A8J3M5R4_9ACTN</name>
<feature type="compositionally biased region" description="Low complexity" evidence="1">
    <location>
        <begin position="256"/>
        <end position="269"/>
    </location>
</feature>
<evidence type="ECO:0000313" key="3">
    <source>
        <dbReference type="EMBL" id="GIG79959.1"/>
    </source>
</evidence>